<dbReference type="Proteomes" id="UP000264492">
    <property type="component" value="Unassembled WGS sequence"/>
</dbReference>
<evidence type="ECO:0000313" key="1">
    <source>
        <dbReference type="EMBL" id="RDZ29524.1"/>
    </source>
</evidence>
<proteinExistence type="predicted"/>
<dbReference type="EMBL" id="QTSU01000001">
    <property type="protein sequence ID" value="RDZ29524.1"/>
    <property type="molecule type" value="Genomic_DNA"/>
</dbReference>
<protein>
    <submittedName>
        <fullName evidence="1">Uncharacterized protein</fullName>
    </submittedName>
</protein>
<name>A0A371K6P3_9GAMM</name>
<keyword evidence="2" id="KW-1185">Reference proteome</keyword>
<organism evidence="1 2">
    <name type="scientific">Lysobacter silvisoli</name>
    <dbReference type="NCBI Taxonomy" id="2293254"/>
    <lineage>
        <taxon>Bacteria</taxon>
        <taxon>Pseudomonadati</taxon>
        <taxon>Pseudomonadota</taxon>
        <taxon>Gammaproteobacteria</taxon>
        <taxon>Lysobacterales</taxon>
        <taxon>Lysobacteraceae</taxon>
        <taxon>Lysobacter</taxon>
    </lineage>
</organism>
<sequence>MVVTGGAYAASVQPQTYTGNFTGCDDLPGVGTWKGSGASSGSAPTEGQVYNLGNGQTITFNYTPGGQSQYIGFSATIPMDYIVVKGGSSYNVFHYDPAVNADIELYSPNNGSGEPAGVSHVAYCFLPKPTASKTATAQWQRYTDWQLDKSVTPQNITLFDGDSHQVEYTVSAVPTSNASYQVSGTITVKDPFDFGWQATAVVDKLQFNNNALQFPLTWTAQGGDVDTLTCVKPAANAQHIILSCDYSFNLSSISYPFLLTATGGVNAVGVTAQAGSSCGCGDDGSDGESAGSPLTHTMTALAQFAIPGSPSQSYGDTLSLDDSMLPNAVDHSFSLGNGPYVWKYPRPQPFTCNADEGQHTNNVAGSWSTGANTSGTAYDSATVTVACRTVSISKTAETSYNRDYAWAPDKKIVATAADGQGKPGCAADPIVGGPYDGSYLCDDLELMLNPGGNYQTVYYLSAVRSIESETGFAVDGNIQVSWPAGVTPQFDPAQPVDTLHFDDNTTQAVSPTCGAQGATSLSCTYHAALSGRMEGYNEAVINRVRKCYDAQGVATDCGTRAYTSNQAALNYSEPNVETDRCVLASDLFNSTAGLNLGAGFGWTVAAQVCDDFSRYVTGDINPDPNIVQSLDVLAAWILPSQVGAGKSCEFMVPNVLLLSSDNGANKSDEAVLTVNVPRLCENAGGCTYTQGYWKTHSKYGPAPYDATWAKIGEDTLFFSSGQTWYMVFKTPPKGGNAYYQLAHQYMAARLNVAAGASTTPQVASAIAQSTAWFTGRSSAAPKGAARDFALDMASLLAEYNEGGIGPGHCSVSPVTVAQGQ</sequence>
<gene>
    <name evidence="1" type="ORF">DX914_10745</name>
</gene>
<reference evidence="1 2" key="1">
    <citation type="submission" date="2018-08" db="EMBL/GenBank/DDBJ databases">
        <title>Lysobacter sp. zong2l5, whole genome shotgun sequence.</title>
        <authorList>
            <person name="Zhang X."/>
            <person name="Feng G."/>
            <person name="Zhu H."/>
        </authorList>
    </citation>
    <scope>NUCLEOTIDE SEQUENCE [LARGE SCALE GENOMIC DNA]</scope>
    <source>
        <strain evidence="2">zong2l5</strain>
    </source>
</reference>
<dbReference type="AlphaFoldDB" id="A0A371K6P3"/>
<comment type="caution">
    <text evidence="1">The sequence shown here is derived from an EMBL/GenBank/DDBJ whole genome shotgun (WGS) entry which is preliminary data.</text>
</comment>
<evidence type="ECO:0000313" key="2">
    <source>
        <dbReference type="Proteomes" id="UP000264492"/>
    </source>
</evidence>
<accession>A0A371K6P3</accession>